<accession>A0AA86MYB7</accession>
<name>A0AA86MYB7_9BACT</name>
<dbReference type="PANTHER" id="PTHR42788:SF7">
    <property type="entry name" value="NITRATE ABC TRANSPORTER ATP-BINDING PROTEIN"/>
    <property type="match status" value="1"/>
</dbReference>
<keyword evidence="2" id="KW-0813">Transport</keyword>
<proteinExistence type="predicted"/>
<evidence type="ECO:0000256" key="7">
    <source>
        <dbReference type="SAM" id="MobiDB-lite"/>
    </source>
</evidence>
<dbReference type="InterPro" id="IPR003439">
    <property type="entry name" value="ABC_transporter-like_ATP-bd"/>
</dbReference>
<keyword evidence="4" id="KW-0547">Nucleotide-binding</keyword>
<dbReference type="EMBL" id="OX365700">
    <property type="protein sequence ID" value="CAI4031286.1"/>
    <property type="molecule type" value="Genomic_DNA"/>
</dbReference>
<sequence length="281" mass="30730">MAFLQIDNVSKYFPSPLGEGRVCVFKDVTIKIDKGEFVTVIGHSGCGKSTLLNIIAGLDEASEGGVLLGGREVSGPGLDRMVVFQNFSLMPWMTVFENIALAVRSAYQDWEPSQVAAHVNKYIALVGLKGAEAKRPAALSGGMKQRVGLARAFSIEPKVLLLDEPFAQIDALTRGVIQEELIQMWNTSKNTVFMVTHDVDEAILLSDRIMLMTNGPSARIGEIVDVTIPRPRSRESIIDHPHYYKIRNHVIHFLVRHAAHAGGVGSASGGRSVEEPVLVRF</sequence>
<dbReference type="SMART" id="SM00382">
    <property type="entry name" value="AAA"/>
    <property type="match status" value="1"/>
</dbReference>
<dbReference type="AlphaFoldDB" id="A0AA86MYB7"/>
<comment type="subcellular location">
    <subcellularLocation>
        <location evidence="1">Cell membrane</location>
        <topology evidence="1">Peripheral membrane protein</topology>
    </subcellularLocation>
</comment>
<keyword evidence="3" id="KW-1003">Cell membrane</keyword>
<gene>
    <name evidence="9" type="ORF">DNFV4_01712</name>
</gene>
<dbReference type="PANTHER" id="PTHR42788">
    <property type="entry name" value="TAURINE IMPORT ATP-BINDING PROTEIN-RELATED"/>
    <property type="match status" value="1"/>
</dbReference>
<dbReference type="PROSITE" id="PS00211">
    <property type="entry name" value="ABC_TRANSPORTER_1"/>
    <property type="match status" value="1"/>
</dbReference>
<dbReference type="InterPro" id="IPR050166">
    <property type="entry name" value="ABC_transporter_ATP-bind"/>
</dbReference>
<evidence type="ECO:0000313" key="10">
    <source>
        <dbReference type="Proteomes" id="UP001179121"/>
    </source>
</evidence>
<dbReference type="GO" id="GO:0005886">
    <property type="term" value="C:plasma membrane"/>
    <property type="evidence" value="ECO:0007669"/>
    <property type="project" value="UniProtKB-SubCell"/>
</dbReference>
<keyword evidence="5 9" id="KW-0067">ATP-binding</keyword>
<evidence type="ECO:0000256" key="6">
    <source>
        <dbReference type="ARBA" id="ARBA00023136"/>
    </source>
</evidence>
<evidence type="ECO:0000313" key="9">
    <source>
        <dbReference type="EMBL" id="CAI4031286.1"/>
    </source>
</evidence>
<dbReference type="PROSITE" id="PS50893">
    <property type="entry name" value="ABC_TRANSPORTER_2"/>
    <property type="match status" value="1"/>
</dbReference>
<dbReference type="Pfam" id="PF00005">
    <property type="entry name" value="ABC_tran"/>
    <property type="match status" value="1"/>
</dbReference>
<dbReference type="GO" id="GO:0005524">
    <property type="term" value="F:ATP binding"/>
    <property type="evidence" value="ECO:0007669"/>
    <property type="project" value="UniProtKB-KW"/>
</dbReference>
<reference evidence="9" key="1">
    <citation type="submission" date="2022-10" db="EMBL/GenBank/DDBJ databases">
        <authorList>
            <person name="Koch H."/>
        </authorList>
    </citation>
    <scope>NUCLEOTIDE SEQUENCE</scope>
    <source>
        <strain evidence="9">DNF</strain>
    </source>
</reference>
<dbReference type="InterPro" id="IPR017871">
    <property type="entry name" value="ABC_transporter-like_CS"/>
</dbReference>
<evidence type="ECO:0000256" key="5">
    <source>
        <dbReference type="ARBA" id="ARBA00022840"/>
    </source>
</evidence>
<keyword evidence="6" id="KW-0472">Membrane</keyword>
<evidence type="ECO:0000259" key="8">
    <source>
        <dbReference type="PROSITE" id="PS50893"/>
    </source>
</evidence>
<dbReference type="Gene3D" id="3.40.50.300">
    <property type="entry name" value="P-loop containing nucleotide triphosphate hydrolases"/>
    <property type="match status" value="1"/>
</dbReference>
<organism evidence="9 10">
    <name type="scientific">Nitrospira tepida</name>
    <dbReference type="NCBI Taxonomy" id="2973512"/>
    <lineage>
        <taxon>Bacteria</taxon>
        <taxon>Pseudomonadati</taxon>
        <taxon>Nitrospirota</taxon>
        <taxon>Nitrospiria</taxon>
        <taxon>Nitrospirales</taxon>
        <taxon>Nitrospiraceae</taxon>
        <taxon>Nitrospira</taxon>
    </lineage>
</organism>
<evidence type="ECO:0000256" key="2">
    <source>
        <dbReference type="ARBA" id="ARBA00022448"/>
    </source>
</evidence>
<dbReference type="NCBIfam" id="TIGR01184">
    <property type="entry name" value="ntrCD"/>
    <property type="match status" value="1"/>
</dbReference>
<keyword evidence="10" id="KW-1185">Reference proteome</keyword>
<dbReference type="InterPro" id="IPR027417">
    <property type="entry name" value="P-loop_NTPase"/>
</dbReference>
<dbReference type="CDD" id="cd03293">
    <property type="entry name" value="ABC_NrtD_SsuB_transporters"/>
    <property type="match status" value="1"/>
</dbReference>
<dbReference type="InterPro" id="IPR005890">
    <property type="entry name" value="NO3_transporter_ATP-bd-like"/>
</dbReference>
<protein>
    <submittedName>
        <fullName evidence="9">ABC transporter, ATP-binding protein NrtD</fullName>
    </submittedName>
</protein>
<feature type="domain" description="ABC transporter" evidence="8">
    <location>
        <begin position="4"/>
        <end position="239"/>
    </location>
</feature>
<dbReference type="KEGG" id="nti:DNFV4_01712"/>
<feature type="region of interest" description="Disordered" evidence="7">
    <location>
        <begin position="262"/>
        <end position="281"/>
    </location>
</feature>
<evidence type="ECO:0000256" key="4">
    <source>
        <dbReference type="ARBA" id="ARBA00022741"/>
    </source>
</evidence>
<evidence type="ECO:0000256" key="3">
    <source>
        <dbReference type="ARBA" id="ARBA00022475"/>
    </source>
</evidence>
<dbReference type="GO" id="GO:0015112">
    <property type="term" value="F:nitrate transmembrane transporter activity"/>
    <property type="evidence" value="ECO:0007669"/>
    <property type="project" value="InterPro"/>
</dbReference>
<dbReference type="SUPFAM" id="SSF52540">
    <property type="entry name" value="P-loop containing nucleoside triphosphate hydrolases"/>
    <property type="match status" value="1"/>
</dbReference>
<dbReference type="InterPro" id="IPR003593">
    <property type="entry name" value="AAA+_ATPase"/>
</dbReference>
<dbReference type="GO" id="GO:0016887">
    <property type="term" value="F:ATP hydrolysis activity"/>
    <property type="evidence" value="ECO:0007669"/>
    <property type="project" value="InterPro"/>
</dbReference>
<dbReference type="Proteomes" id="UP001179121">
    <property type="component" value="Chromosome"/>
</dbReference>
<dbReference type="RefSeq" id="WP_289268219.1">
    <property type="nucleotide sequence ID" value="NZ_OX365700.1"/>
</dbReference>
<evidence type="ECO:0000256" key="1">
    <source>
        <dbReference type="ARBA" id="ARBA00004202"/>
    </source>
</evidence>